<gene>
    <name evidence="3" type="ORF">I3842_Q075000</name>
</gene>
<proteinExistence type="predicted"/>
<sequence length="99" mass="11210">MGVMIRYILMTSMFIYGGLLLFFGSAFITHAYVSYDFDQFQSDHFSHKYLKVVSHKKRLPPPPPPVLNIPIHFKSPPPSPPRPPPPTPSRLDSLPLPPV</sequence>
<keyword evidence="2" id="KW-0812">Transmembrane</keyword>
<keyword evidence="2" id="KW-1133">Transmembrane helix</keyword>
<keyword evidence="2" id="KW-0472">Membrane</keyword>
<protein>
    <submittedName>
        <fullName evidence="3">Uncharacterized protein</fullName>
    </submittedName>
</protein>
<feature type="transmembrane region" description="Helical" evidence="2">
    <location>
        <begin position="7"/>
        <end position="33"/>
    </location>
</feature>
<dbReference type="Proteomes" id="UP000811246">
    <property type="component" value="Unassembled WGS sequence"/>
</dbReference>
<evidence type="ECO:0000256" key="2">
    <source>
        <dbReference type="SAM" id="Phobius"/>
    </source>
</evidence>
<dbReference type="EMBL" id="MU228917">
    <property type="protein sequence ID" value="KAG6620226.1"/>
    <property type="molecule type" value="Genomic_DNA"/>
</dbReference>
<evidence type="ECO:0000256" key="1">
    <source>
        <dbReference type="SAM" id="MobiDB-lite"/>
    </source>
</evidence>
<reference evidence="3" key="1">
    <citation type="submission" date="2021-01" db="EMBL/GenBank/DDBJ databases">
        <authorList>
            <person name="Lovell J.T."/>
            <person name="Bentley N."/>
            <person name="Bhattarai G."/>
            <person name="Jenkins J.W."/>
            <person name="Sreedasyam A."/>
            <person name="Alarcon Y."/>
            <person name="Bock C."/>
            <person name="Boston L."/>
            <person name="Carlson J."/>
            <person name="Cervantes K."/>
            <person name="Clermont K."/>
            <person name="Krom N."/>
            <person name="Kubenka K."/>
            <person name="Mamidi S."/>
            <person name="Mattison C."/>
            <person name="Monteros M."/>
            <person name="Pisani C."/>
            <person name="Plott C."/>
            <person name="Rajasekar S."/>
            <person name="Rhein H.S."/>
            <person name="Rohla C."/>
            <person name="Song M."/>
            <person name="Hilaire R.S."/>
            <person name="Shu S."/>
            <person name="Wells L."/>
            <person name="Wang X."/>
            <person name="Webber J."/>
            <person name="Heerema R.J."/>
            <person name="Klein P."/>
            <person name="Conner P."/>
            <person name="Grauke L."/>
            <person name="Grimwood J."/>
            <person name="Schmutz J."/>
            <person name="Randall J.J."/>
        </authorList>
    </citation>
    <scope>NUCLEOTIDE SEQUENCE</scope>
    <source>
        <tissue evidence="3">Leaf</tissue>
    </source>
</reference>
<name>A0A922A4M6_CARIL</name>
<feature type="region of interest" description="Disordered" evidence="1">
    <location>
        <begin position="58"/>
        <end position="99"/>
    </location>
</feature>
<feature type="compositionally biased region" description="Pro residues" evidence="1">
    <location>
        <begin position="75"/>
        <end position="88"/>
    </location>
</feature>
<comment type="caution">
    <text evidence="3">The sequence shown here is derived from an EMBL/GenBank/DDBJ whole genome shotgun (WGS) entry which is preliminary data.</text>
</comment>
<evidence type="ECO:0000313" key="4">
    <source>
        <dbReference type="Proteomes" id="UP000811246"/>
    </source>
</evidence>
<feature type="compositionally biased region" description="Low complexity" evidence="1">
    <location>
        <begin position="89"/>
        <end position="99"/>
    </location>
</feature>
<evidence type="ECO:0000313" key="3">
    <source>
        <dbReference type="EMBL" id="KAG6620226.1"/>
    </source>
</evidence>
<accession>A0A922A4M6</accession>
<dbReference type="AlphaFoldDB" id="A0A922A4M6"/>
<organism evidence="3 4">
    <name type="scientific">Carya illinoinensis</name>
    <name type="common">Pecan</name>
    <dbReference type="NCBI Taxonomy" id="32201"/>
    <lineage>
        <taxon>Eukaryota</taxon>
        <taxon>Viridiplantae</taxon>
        <taxon>Streptophyta</taxon>
        <taxon>Embryophyta</taxon>
        <taxon>Tracheophyta</taxon>
        <taxon>Spermatophyta</taxon>
        <taxon>Magnoliopsida</taxon>
        <taxon>eudicotyledons</taxon>
        <taxon>Gunneridae</taxon>
        <taxon>Pentapetalae</taxon>
        <taxon>rosids</taxon>
        <taxon>fabids</taxon>
        <taxon>Fagales</taxon>
        <taxon>Juglandaceae</taxon>
        <taxon>Carya</taxon>
    </lineage>
</organism>